<evidence type="ECO:0000259" key="1">
    <source>
        <dbReference type="Pfam" id="PF00408"/>
    </source>
</evidence>
<dbReference type="AlphaFoldDB" id="A0A1A3CQ70"/>
<feature type="domain" description="Alpha-D-phosphohexomutase C-terminal" evidence="1">
    <location>
        <begin position="35"/>
        <end position="55"/>
    </location>
</feature>
<gene>
    <name evidence="2" type="ORF">A9X01_15655</name>
</gene>
<reference evidence="2 3" key="1">
    <citation type="submission" date="2016-06" db="EMBL/GenBank/DDBJ databases">
        <authorList>
            <person name="Kjaerup R.B."/>
            <person name="Dalgaard T.S."/>
            <person name="Juul-Madsen H.R."/>
        </authorList>
    </citation>
    <scope>NUCLEOTIDE SEQUENCE [LARGE SCALE GENOMIC DNA]</scope>
    <source>
        <strain evidence="2 3">1081914.2</strain>
    </source>
</reference>
<evidence type="ECO:0000313" key="3">
    <source>
        <dbReference type="Proteomes" id="UP000093795"/>
    </source>
</evidence>
<dbReference type="GO" id="GO:0016868">
    <property type="term" value="F:intramolecular phosphotransferase activity"/>
    <property type="evidence" value="ECO:0007669"/>
    <property type="project" value="InterPro"/>
</dbReference>
<dbReference type="Proteomes" id="UP000093795">
    <property type="component" value="Unassembled WGS sequence"/>
</dbReference>
<proteinExistence type="predicted"/>
<comment type="caution">
    <text evidence="2">The sequence shown here is derived from an EMBL/GenBank/DDBJ whole genome shotgun (WGS) entry which is preliminary data.</text>
</comment>
<accession>A0A1A3CQ70</accession>
<dbReference type="Pfam" id="PF00408">
    <property type="entry name" value="PGM_PMM_IV"/>
    <property type="match status" value="1"/>
</dbReference>
<organism evidence="2 3">
    <name type="scientific">Mycobacterium asiaticum</name>
    <dbReference type="NCBI Taxonomy" id="1790"/>
    <lineage>
        <taxon>Bacteria</taxon>
        <taxon>Bacillati</taxon>
        <taxon>Actinomycetota</taxon>
        <taxon>Actinomycetes</taxon>
        <taxon>Mycobacteriales</taxon>
        <taxon>Mycobacteriaceae</taxon>
        <taxon>Mycobacterium</taxon>
    </lineage>
</organism>
<evidence type="ECO:0000313" key="2">
    <source>
        <dbReference type="EMBL" id="OBI88091.1"/>
    </source>
</evidence>
<protein>
    <recommendedName>
        <fullName evidence="1">Alpha-D-phosphohexomutase C-terminal domain-containing protein</fullName>
    </recommendedName>
</protein>
<dbReference type="SUPFAM" id="SSF55957">
    <property type="entry name" value="Phosphoglucomutase, C-terminal domain"/>
    <property type="match status" value="1"/>
</dbReference>
<dbReference type="EMBL" id="LZKQ01000075">
    <property type="protein sequence ID" value="OBI88091.1"/>
    <property type="molecule type" value="Genomic_DNA"/>
</dbReference>
<dbReference type="InterPro" id="IPR005843">
    <property type="entry name" value="A-D-PHexomutase_C"/>
</dbReference>
<dbReference type="Gene3D" id="3.30.310.50">
    <property type="entry name" value="Alpha-D-phosphohexomutase, C-terminal domain"/>
    <property type="match status" value="1"/>
</dbReference>
<sequence length="85" mass="9442">MQGLRDAPPDRLAGLTVTVTDIADALIFTGGDDDTSVRVVVRPSGTEPKLKCYLEIRWAPTPDLEPARQRARARRDELVAAINRW</sequence>
<name>A0A1A3CQ70_MYCAS</name>
<dbReference type="STRING" id="1790.A5645_15370"/>
<dbReference type="InterPro" id="IPR036900">
    <property type="entry name" value="A-D-PHexomutase_C_sf"/>
</dbReference>